<name>A0A3P6E868_BRAOL</name>
<accession>A0A3P6E868</accession>
<proteinExistence type="predicted"/>
<organism evidence="1">
    <name type="scientific">Brassica oleracea</name>
    <name type="common">Wild cabbage</name>
    <dbReference type="NCBI Taxonomy" id="3712"/>
    <lineage>
        <taxon>Eukaryota</taxon>
        <taxon>Viridiplantae</taxon>
        <taxon>Streptophyta</taxon>
        <taxon>Embryophyta</taxon>
        <taxon>Tracheophyta</taxon>
        <taxon>Spermatophyta</taxon>
        <taxon>Magnoliopsida</taxon>
        <taxon>eudicotyledons</taxon>
        <taxon>Gunneridae</taxon>
        <taxon>Pentapetalae</taxon>
        <taxon>rosids</taxon>
        <taxon>malvids</taxon>
        <taxon>Brassicales</taxon>
        <taxon>Brassicaceae</taxon>
        <taxon>Brassiceae</taxon>
        <taxon>Brassica</taxon>
    </lineage>
</organism>
<dbReference type="AlphaFoldDB" id="A0A3P6E868"/>
<reference evidence="1" key="1">
    <citation type="submission" date="2018-11" db="EMBL/GenBank/DDBJ databases">
        <authorList>
            <consortium name="Genoscope - CEA"/>
            <person name="William W."/>
        </authorList>
    </citation>
    <scope>NUCLEOTIDE SEQUENCE</scope>
</reference>
<evidence type="ECO:0000313" key="1">
    <source>
        <dbReference type="EMBL" id="VDD35758.1"/>
    </source>
</evidence>
<gene>
    <name evidence="1" type="ORF">BOLC7T41318H</name>
</gene>
<protein>
    <submittedName>
        <fullName evidence="1">Uncharacterized protein</fullName>
    </submittedName>
</protein>
<sequence>MSNVSLEIPNCIATWLKMLTIGSMEVSTLPLLKLKWTKIILLMGLMQLIKKRLNSSLRR</sequence>
<dbReference type="EMBL" id="LR031876">
    <property type="protein sequence ID" value="VDD35758.1"/>
    <property type="molecule type" value="Genomic_DNA"/>
</dbReference>